<organism evidence="1 2">
    <name type="scientific">Nepenthes gracilis</name>
    <name type="common">Slender pitcher plant</name>
    <dbReference type="NCBI Taxonomy" id="150966"/>
    <lineage>
        <taxon>Eukaryota</taxon>
        <taxon>Viridiplantae</taxon>
        <taxon>Streptophyta</taxon>
        <taxon>Embryophyta</taxon>
        <taxon>Tracheophyta</taxon>
        <taxon>Spermatophyta</taxon>
        <taxon>Magnoliopsida</taxon>
        <taxon>eudicotyledons</taxon>
        <taxon>Gunneridae</taxon>
        <taxon>Pentapetalae</taxon>
        <taxon>Caryophyllales</taxon>
        <taxon>Nepenthaceae</taxon>
        <taxon>Nepenthes</taxon>
    </lineage>
</organism>
<dbReference type="AlphaFoldDB" id="A0AAD3P2D0"/>
<evidence type="ECO:0000313" key="1">
    <source>
        <dbReference type="EMBL" id="GMG99294.1"/>
    </source>
</evidence>
<dbReference type="EMBL" id="BSYO01000001">
    <property type="protein sequence ID" value="GMG99294.1"/>
    <property type="molecule type" value="Genomic_DNA"/>
</dbReference>
<accession>A0AAD3P2D0</accession>
<protein>
    <submittedName>
        <fullName evidence="1">Uncharacterized protein</fullName>
    </submittedName>
</protein>
<gene>
    <name evidence="1" type="ORF">Nepgr_001134</name>
</gene>
<keyword evidence="2" id="KW-1185">Reference proteome</keyword>
<dbReference type="Proteomes" id="UP001279734">
    <property type="component" value="Unassembled WGS sequence"/>
</dbReference>
<evidence type="ECO:0000313" key="2">
    <source>
        <dbReference type="Proteomes" id="UP001279734"/>
    </source>
</evidence>
<comment type="caution">
    <text evidence="1">The sequence shown here is derived from an EMBL/GenBank/DDBJ whole genome shotgun (WGS) entry which is preliminary data.</text>
</comment>
<sequence length="110" mass="11822">MWSMQLAILRSVGGRMRLLKWYSHLCVKKDGCGALVGILECSFIFFDVKCGLVEVGGSAVFGSGVNGRFWKAEDELVAFADLAEDGVLISSGISMQSLVCLNASICPLVE</sequence>
<name>A0AAD3P2D0_NEPGR</name>
<reference evidence="1" key="1">
    <citation type="submission" date="2023-05" db="EMBL/GenBank/DDBJ databases">
        <title>Nepenthes gracilis genome sequencing.</title>
        <authorList>
            <person name="Fukushima K."/>
        </authorList>
    </citation>
    <scope>NUCLEOTIDE SEQUENCE</scope>
    <source>
        <strain evidence="1">SING2019-196</strain>
    </source>
</reference>
<proteinExistence type="predicted"/>